<reference evidence="8 9" key="1">
    <citation type="journal article" date="2015" name="Nature">
        <title>rRNA introns, odd ribosomes, and small enigmatic genomes across a large radiation of phyla.</title>
        <authorList>
            <person name="Brown C.T."/>
            <person name="Hug L.A."/>
            <person name="Thomas B.C."/>
            <person name="Sharon I."/>
            <person name="Castelle C.J."/>
            <person name="Singh A."/>
            <person name="Wilkins M.J."/>
            <person name="Williams K.H."/>
            <person name="Banfield J.F."/>
        </authorList>
    </citation>
    <scope>NUCLEOTIDE SEQUENCE [LARGE SCALE GENOMIC DNA]</scope>
</reference>
<evidence type="ECO:0000256" key="1">
    <source>
        <dbReference type="ARBA" id="ARBA00022679"/>
    </source>
</evidence>
<evidence type="ECO:0000256" key="5">
    <source>
        <dbReference type="ARBA" id="ARBA00048493"/>
    </source>
</evidence>
<dbReference type="PATRIC" id="fig|1618331.3.peg.68"/>
<proteinExistence type="predicted"/>
<comment type="catalytic activity">
    <reaction evidence="5">
        <text>N-acetyl-alpha-D-glucosamine 1-phosphate + UTP + H(+) = UDP-N-acetyl-alpha-D-glucosamine + diphosphate</text>
        <dbReference type="Rhea" id="RHEA:13509"/>
        <dbReference type="ChEBI" id="CHEBI:15378"/>
        <dbReference type="ChEBI" id="CHEBI:33019"/>
        <dbReference type="ChEBI" id="CHEBI:46398"/>
        <dbReference type="ChEBI" id="CHEBI:57705"/>
        <dbReference type="ChEBI" id="CHEBI:57776"/>
        <dbReference type="EC" id="2.7.7.23"/>
    </reaction>
</comment>
<evidence type="ECO:0000256" key="6">
    <source>
        <dbReference type="ARBA" id="ARBA00049628"/>
    </source>
</evidence>
<dbReference type="GO" id="GO:0019134">
    <property type="term" value="F:glucosamine-1-phosphate N-acetyltransferase activity"/>
    <property type="evidence" value="ECO:0007669"/>
    <property type="project" value="UniProtKB-EC"/>
</dbReference>
<evidence type="ECO:0000313" key="9">
    <source>
        <dbReference type="Proteomes" id="UP000034508"/>
    </source>
</evidence>
<dbReference type="PANTHER" id="PTHR43584:SF3">
    <property type="entry name" value="BIFUNCTIONAL PROTEIN GLMU"/>
    <property type="match status" value="1"/>
</dbReference>
<dbReference type="EMBL" id="LBSM01000001">
    <property type="protein sequence ID" value="KKQ18878.1"/>
    <property type="molecule type" value="Genomic_DNA"/>
</dbReference>
<comment type="caution">
    <text evidence="8">The sequence shown here is derived from an EMBL/GenBank/DDBJ whole genome shotgun (WGS) entry which is preliminary data.</text>
</comment>
<feature type="domain" description="Nucleotidyl transferase" evidence="7">
    <location>
        <begin position="6"/>
        <end position="222"/>
    </location>
</feature>
<evidence type="ECO:0000313" key="8">
    <source>
        <dbReference type="EMBL" id="KKQ18878.1"/>
    </source>
</evidence>
<evidence type="ECO:0000256" key="3">
    <source>
        <dbReference type="ARBA" id="ARBA00023315"/>
    </source>
</evidence>
<dbReference type="InterPro" id="IPR005835">
    <property type="entry name" value="NTP_transferase_dom"/>
</dbReference>
<evidence type="ECO:0000256" key="2">
    <source>
        <dbReference type="ARBA" id="ARBA00022695"/>
    </source>
</evidence>
<dbReference type="PANTHER" id="PTHR43584">
    <property type="entry name" value="NUCLEOTIDYL TRANSFERASE"/>
    <property type="match status" value="1"/>
</dbReference>
<keyword evidence="2" id="KW-0548">Nucleotidyltransferase</keyword>
<comment type="catalytic activity">
    <reaction evidence="4">
        <text>alpha-D-glucosamine 1-phosphate + acetyl-CoA = N-acetyl-alpha-D-glucosamine 1-phosphate + CoA + H(+)</text>
        <dbReference type="Rhea" id="RHEA:13725"/>
        <dbReference type="ChEBI" id="CHEBI:15378"/>
        <dbReference type="ChEBI" id="CHEBI:57287"/>
        <dbReference type="ChEBI" id="CHEBI:57288"/>
        <dbReference type="ChEBI" id="CHEBI:57776"/>
        <dbReference type="ChEBI" id="CHEBI:58516"/>
        <dbReference type="EC" id="2.3.1.157"/>
    </reaction>
</comment>
<comment type="function">
    <text evidence="6">Catalyzes the last two sequential reactions in the de novo biosynthetic pathway for UDP-N-acetylglucosamine (UDP-GlcNAc). The C-terminal domain catalyzes the transfer of acetyl group from acetyl coenzyme A to glucosamine-1-phosphate (GlcN-1-P) to produce N-acetylglucosamine-1-phosphate (GlcNAc-1-P), which is converted into UDP-GlcNAc by the transfer of uridine 5-monophosphate (from uridine 5-triphosphate), a reaction catalyzed by the N-terminal domain.</text>
</comment>
<organism evidence="8 9">
    <name type="scientific">Berkelbacteria bacterium GW2011_GWA1_36_9</name>
    <dbReference type="NCBI Taxonomy" id="1618331"/>
    <lineage>
        <taxon>Bacteria</taxon>
        <taxon>Candidatus Berkelbacteria</taxon>
    </lineage>
</organism>
<sequence length="251" mass="28437">MVKYAAIILGAGKGTRMNEGKASPIPKVMFELNGEPIIKHSVRLIQNAGIKKIIIVVGYKKEMVMDYLKSEVEYALQVEQLGTGHAVMMAEKILKDQAESIIIFYGDSPLYKSESIKKLIALYEGEKPMVAMLTVIFQDPIFWAFGRIIRDKNKNVIGIVEQKDCTAEQLKIKESNPGFYIFDSMWLWQNLSQLESNNNQKEYYLTDMIKIACEQGKKVVAIPVTEEEEALGINTPEQLKQAEEVLKNVEL</sequence>
<dbReference type="GO" id="GO:0003977">
    <property type="term" value="F:UDP-N-acetylglucosamine diphosphorylase activity"/>
    <property type="evidence" value="ECO:0007669"/>
    <property type="project" value="UniProtKB-EC"/>
</dbReference>
<keyword evidence="1" id="KW-0808">Transferase</keyword>
<accession>A0A0G0FIK4</accession>
<dbReference type="InterPro" id="IPR029044">
    <property type="entry name" value="Nucleotide-diphossugar_trans"/>
</dbReference>
<name>A0A0G0FIK4_9BACT</name>
<gene>
    <name evidence="8" type="ORF">US31_C0001G0065</name>
</gene>
<dbReference type="AlphaFoldDB" id="A0A0G0FIK4"/>
<evidence type="ECO:0000256" key="4">
    <source>
        <dbReference type="ARBA" id="ARBA00048247"/>
    </source>
</evidence>
<dbReference type="CDD" id="cd02540">
    <property type="entry name" value="GT2_GlmU_N_bac"/>
    <property type="match status" value="1"/>
</dbReference>
<protein>
    <submittedName>
        <fullName evidence="8">Bifunctional protein GlmU</fullName>
    </submittedName>
</protein>
<dbReference type="SUPFAM" id="SSF53448">
    <property type="entry name" value="Nucleotide-diphospho-sugar transferases"/>
    <property type="match status" value="1"/>
</dbReference>
<dbReference type="InterPro" id="IPR050065">
    <property type="entry name" value="GlmU-like"/>
</dbReference>
<dbReference type="Gene3D" id="3.90.550.10">
    <property type="entry name" value="Spore Coat Polysaccharide Biosynthesis Protein SpsA, Chain A"/>
    <property type="match status" value="1"/>
</dbReference>
<dbReference type="Proteomes" id="UP000034508">
    <property type="component" value="Unassembled WGS sequence"/>
</dbReference>
<keyword evidence="3" id="KW-0012">Acyltransferase</keyword>
<evidence type="ECO:0000259" key="7">
    <source>
        <dbReference type="Pfam" id="PF00483"/>
    </source>
</evidence>
<dbReference type="Pfam" id="PF00483">
    <property type="entry name" value="NTP_transferase"/>
    <property type="match status" value="1"/>
</dbReference>